<dbReference type="STRING" id="1213857.A0A484G8D3"/>
<evidence type="ECO:0000256" key="2">
    <source>
        <dbReference type="SAM" id="SignalP"/>
    </source>
</evidence>
<feature type="chain" id="PRO_5019797302" description="Beta gamma crystallin" evidence="2">
    <location>
        <begin position="18"/>
        <end position="144"/>
    </location>
</feature>
<comment type="caution">
    <text evidence="3">The sequence shown here is derived from an EMBL/GenBank/DDBJ whole genome shotgun (WGS) entry which is preliminary data.</text>
</comment>
<accession>A0A484G8D3</accession>
<reference evidence="4" key="2">
    <citation type="journal article" date="2019" name="Mol. Plant Microbe Interact.">
        <title>Genome sequence resources for four phytopathogenic fungi from the Colletotrichum orbiculare species complex.</title>
        <authorList>
            <person name="Gan P."/>
            <person name="Tsushima A."/>
            <person name="Narusaka M."/>
            <person name="Narusaka Y."/>
            <person name="Takano Y."/>
            <person name="Kubo Y."/>
            <person name="Shirasu K."/>
        </authorList>
    </citation>
    <scope>GENOME REANNOTATION</scope>
    <source>
        <strain evidence="4">104-T / ATCC 96160 / CBS 514.97 / LARS 414 / MAFF 240422</strain>
    </source>
</reference>
<feature type="region of interest" description="Disordered" evidence="1">
    <location>
        <begin position="20"/>
        <end position="51"/>
    </location>
</feature>
<dbReference type="Proteomes" id="UP000014480">
    <property type="component" value="Unassembled WGS sequence"/>
</dbReference>
<feature type="signal peptide" evidence="2">
    <location>
        <begin position="1"/>
        <end position="17"/>
    </location>
</feature>
<dbReference type="OrthoDB" id="2910287at2759"/>
<keyword evidence="2" id="KW-0732">Signal</keyword>
<feature type="compositionally biased region" description="Basic and acidic residues" evidence="1">
    <location>
        <begin position="35"/>
        <end position="51"/>
    </location>
</feature>
<dbReference type="AlphaFoldDB" id="A0A484G8D3"/>
<evidence type="ECO:0000313" key="4">
    <source>
        <dbReference type="Proteomes" id="UP000014480"/>
    </source>
</evidence>
<keyword evidence="4" id="KW-1185">Reference proteome</keyword>
<evidence type="ECO:0000313" key="3">
    <source>
        <dbReference type="EMBL" id="TDZ26502.1"/>
    </source>
</evidence>
<organism evidence="3 4">
    <name type="scientific">Colletotrichum orbiculare (strain 104-T / ATCC 96160 / CBS 514.97 / LARS 414 / MAFF 240422)</name>
    <name type="common">Cucumber anthracnose fungus</name>
    <name type="synonym">Colletotrichum lagenarium</name>
    <dbReference type="NCBI Taxonomy" id="1213857"/>
    <lineage>
        <taxon>Eukaryota</taxon>
        <taxon>Fungi</taxon>
        <taxon>Dikarya</taxon>
        <taxon>Ascomycota</taxon>
        <taxon>Pezizomycotina</taxon>
        <taxon>Sordariomycetes</taxon>
        <taxon>Hypocreomycetidae</taxon>
        <taxon>Glomerellales</taxon>
        <taxon>Glomerellaceae</taxon>
        <taxon>Colletotrichum</taxon>
        <taxon>Colletotrichum orbiculare species complex</taxon>
    </lineage>
</organism>
<dbReference type="Gene3D" id="2.60.20.10">
    <property type="entry name" value="Crystallins"/>
    <property type="match status" value="1"/>
</dbReference>
<reference evidence="4" key="1">
    <citation type="journal article" date="2013" name="New Phytol.">
        <title>Comparative genomic and transcriptomic analyses reveal the hemibiotrophic stage shift of Colletotrichum fungi.</title>
        <authorList>
            <person name="Gan P."/>
            <person name="Ikeda K."/>
            <person name="Irieda H."/>
            <person name="Narusaka M."/>
            <person name="O'Connell R.J."/>
            <person name="Narusaka Y."/>
            <person name="Takano Y."/>
            <person name="Kubo Y."/>
            <person name="Shirasu K."/>
        </authorList>
    </citation>
    <scope>NUCLEOTIDE SEQUENCE [LARGE SCALE GENOMIC DNA]</scope>
    <source>
        <strain evidence="4">104-T / ATCC 96160 / CBS 514.97 / LARS 414 / MAFF 240422</strain>
    </source>
</reference>
<evidence type="ECO:0000256" key="1">
    <source>
        <dbReference type="SAM" id="MobiDB-lite"/>
    </source>
</evidence>
<sequence length="144" mass="16203">MVSLNFLLLSLAVYTSAVRSSPVDGPSVVASGGRDGGRDGGRNGRDGDRDRDRVRVDVYMCIDKNFSGDCTTDKIYTGGCYDAPEDFRGRISAIRNDDRRDTECTWYNKLDCFGDRYRNQEDGNLADGNGRFNDAIRSYECRRR</sequence>
<evidence type="ECO:0008006" key="5">
    <source>
        <dbReference type="Google" id="ProtNLM"/>
    </source>
</evidence>
<protein>
    <recommendedName>
        <fullName evidence="5">Beta gamma crystallin</fullName>
    </recommendedName>
</protein>
<proteinExistence type="predicted"/>
<name>A0A484G8D3_COLOR</name>
<dbReference type="EMBL" id="AMCV02000001">
    <property type="protein sequence ID" value="TDZ26502.1"/>
    <property type="molecule type" value="Genomic_DNA"/>
</dbReference>
<gene>
    <name evidence="3" type="ORF">Cob_v001254</name>
</gene>